<dbReference type="InterPro" id="IPR004827">
    <property type="entry name" value="bZIP"/>
</dbReference>
<evidence type="ECO:0000256" key="2">
    <source>
        <dbReference type="ARBA" id="ARBA00004123"/>
    </source>
</evidence>
<name>S3BMU1_OPHP1</name>
<dbReference type="AlphaFoldDB" id="S3BMU1"/>
<evidence type="ECO:0000256" key="4">
    <source>
        <dbReference type="ARBA" id="ARBA00023015"/>
    </source>
</evidence>
<feature type="domain" description="BZIP" evidence="10">
    <location>
        <begin position="53"/>
        <end position="68"/>
    </location>
</feature>
<dbReference type="PANTHER" id="PTHR40621">
    <property type="entry name" value="TRANSCRIPTION FACTOR KAPC-RELATED"/>
    <property type="match status" value="1"/>
</dbReference>
<evidence type="ECO:0000256" key="8">
    <source>
        <dbReference type="ARBA" id="ARBA00044067"/>
    </source>
</evidence>
<comment type="similarity">
    <text evidence="3">Belongs to the bZIP family.</text>
</comment>
<dbReference type="GO" id="GO:0090575">
    <property type="term" value="C:RNA polymerase II transcription regulator complex"/>
    <property type="evidence" value="ECO:0007669"/>
    <property type="project" value="TreeGrafter"/>
</dbReference>
<evidence type="ECO:0000256" key="3">
    <source>
        <dbReference type="ARBA" id="ARBA00007163"/>
    </source>
</evidence>
<dbReference type="InterPro" id="IPR050936">
    <property type="entry name" value="AP-1-like"/>
</dbReference>
<keyword evidence="11" id="KW-0472">Membrane</keyword>
<dbReference type="PROSITE" id="PS00036">
    <property type="entry name" value="BZIP_BASIC"/>
    <property type="match status" value="1"/>
</dbReference>
<dbReference type="eggNOG" id="ENOG502SC5V">
    <property type="taxonomic scope" value="Eukaryota"/>
</dbReference>
<keyword evidence="12" id="KW-1185">Reference proteome</keyword>
<evidence type="ECO:0000313" key="11">
    <source>
        <dbReference type="EMBL" id="EPE02534.1"/>
    </source>
</evidence>
<organism evidence="11 12">
    <name type="scientific">Ophiostoma piceae (strain UAMH 11346)</name>
    <name type="common">Sap stain fungus</name>
    <dbReference type="NCBI Taxonomy" id="1262450"/>
    <lineage>
        <taxon>Eukaryota</taxon>
        <taxon>Fungi</taxon>
        <taxon>Dikarya</taxon>
        <taxon>Ascomycota</taxon>
        <taxon>Pezizomycotina</taxon>
        <taxon>Sordariomycetes</taxon>
        <taxon>Sordariomycetidae</taxon>
        <taxon>Ophiostomatales</taxon>
        <taxon>Ophiostomataceae</taxon>
        <taxon>Ophiostoma</taxon>
    </lineage>
</organism>
<feature type="compositionally biased region" description="Basic and acidic residues" evidence="9">
    <location>
        <begin position="40"/>
        <end position="51"/>
    </location>
</feature>
<keyword evidence="6" id="KW-0804">Transcription</keyword>
<proteinExistence type="inferred from homology"/>
<keyword evidence="7" id="KW-0539">Nucleus</keyword>
<feature type="compositionally biased region" description="Low complexity" evidence="9">
    <location>
        <begin position="54"/>
        <end position="64"/>
    </location>
</feature>
<evidence type="ECO:0000256" key="6">
    <source>
        <dbReference type="ARBA" id="ARBA00023163"/>
    </source>
</evidence>
<evidence type="ECO:0000256" key="5">
    <source>
        <dbReference type="ARBA" id="ARBA00023125"/>
    </source>
</evidence>
<comment type="function">
    <text evidence="1">Putative transcription factor.</text>
</comment>
<dbReference type="GO" id="GO:0001228">
    <property type="term" value="F:DNA-binding transcription activator activity, RNA polymerase II-specific"/>
    <property type="evidence" value="ECO:0007669"/>
    <property type="project" value="TreeGrafter"/>
</dbReference>
<comment type="subcellular location">
    <subcellularLocation>
        <location evidence="2">Nucleus</location>
    </subcellularLocation>
</comment>
<sequence>MSTVAQPQPPATPNGAASGLDTNMTPGSPGSQDESSIITDGRRGPRRELSTSKRAAQNRAAQRAFRQRKEGYIKKLEQQVQEFGEMENQFKNLQSENFTLREYVIHLQSKIIDLKADMPQPPPTLNLSSVGLGHNLSGASAAAAAASLLSNAANAAALQRQQEQEQHATAAAAAIAASGYTPGRRPIYAERKR</sequence>
<evidence type="ECO:0000256" key="9">
    <source>
        <dbReference type="SAM" id="MobiDB-lite"/>
    </source>
</evidence>
<evidence type="ECO:0000256" key="7">
    <source>
        <dbReference type="ARBA" id="ARBA00023242"/>
    </source>
</evidence>
<evidence type="ECO:0000259" key="10">
    <source>
        <dbReference type="PROSITE" id="PS00036"/>
    </source>
</evidence>
<feature type="compositionally biased region" description="Polar residues" evidence="9">
    <location>
        <begin position="20"/>
        <end position="38"/>
    </location>
</feature>
<reference evidence="11 12" key="1">
    <citation type="journal article" date="2013" name="BMC Genomics">
        <title>The genome and transcriptome of the pine saprophyte Ophiostoma piceae, and a comparison with the bark beetle-associated pine pathogen Grosmannia clavigera.</title>
        <authorList>
            <person name="Haridas S."/>
            <person name="Wang Y."/>
            <person name="Lim L."/>
            <person name="Massoumi Alamouti S."/>
            <person name="Jackman S."/>
            <person name="Docking R."/>
            <person name="Robertson G."/>
            <person name="Birol I."/>
            <person name="Bohlmann J."/>
            <person name="Breuil C."/>
        </authorList>
    </citation>
    <scope>NUCLEOTIDE SEQUENCE [LARGE SCALE GENOMIC DNA]</scope>
    <source>
        <strain evidence="11 12">UAMH 11346</strain>
    </source>
</reference>
<accession>S3BMU1</accession>
<evidence type="ECO:0000256" key="1">
    <source>
        <dbReference type="ARBA" id="ARBA00004049"/>
    </source>
</evidence>
<dbReference type="Pfam" id="PF00170">
    <property type="entry name" value="bZIP_1"/>
    <property type="match status" value="1"/>
</dbReference>
<keyword evidence="11" id="KW-0812">Transmembrane</keyword>
<dbReference type="HOGENOM" id="CLU_050914_1_2_1"/>
<dbReference type="EMBL" id="KE148177">
    <property type="protein sequence ID" value="EPE02534.1"/>
    <property type="molecule type" value="Genomic_DNA"/>
</dbReference>
<dbReference type="VEuPathDB" id="FungiDB:F503_08759"/>
<dbReference type="InterPro" id="IPR046347">
    <property type="entry name" value="bZIP_sf"/>
</dbReference>
<gene>
    <name evidence="11" type="ORF">F503_08759</name>
</gene>
<dbReference type="PANTHER" id="PTHR40621:SF11">
    <property type="entry name" value="TRANSCRIPTION FACTOR KAPC-RELATED"/>
    <property type="match status" value="1"/>
</dbReference>
<dbReference type="Proteomes" id="UP000016923">
    <property type="component" value="Unassembled WGS sequence"/>
</dbReference>
<keyword evidence="5" id="KW-0238">DNA-binding</keyword>
<keyword evidence="4" id="KW-0805">Transcription regulation</keyword>
<feature type="region of interest" description="Disordered" evidence="9">
    <location>
        <begin position="1"/>
        <end position="66"/>
    </location>
</feature>
<protein>
    <recommendedName>
        <fullName evidence="8">Putative transcription factor kapC</fullName>
    </recommendedName>
</protein>
<dbReference type="GO" id="GO:0000976">
    <property type="term" value="F:transcription cis-regulatory region binding"/>
    <property type="evidence" value="ECO:0007669"/>
    <property type="project" value="InterPro"/>
</dbReference>
<dbReference type="SMART" id="SM00338">
    <property type="entry name" value="BRLZ"/>
    <property type="match status" value="1"/>
</dbReference>
<dbReference type="SUPFAM" id="SSF57959">
    <property type="entry name" value="Leucine zipper domain"/>
    <property type="match status" value="1"/>
</dbReference>
<dbReference type="Gene3D" id="1.20.5.170">
    <property type="match status" value="1"/>
</dbReference>
<dbReference type="STRING" id="1262450.S3BMU1"/>
<evidence type="ECO:0000313" key="12">
    <source>
        <dbReference type="Proteomes" id="UP000016923"/>
    </source>
</evidence>
<dbReference type="OrthoDB" id="2593073at2759"/>